<reference evidence="2" key="2">
    <citation type="journal article" date="2021" name="PeerJ">
        <title>Extensive microbial diversity within the chicken gut microbiome revealed by metagenomics and culture.</title>
        <authorList>
            <person name="Gilroy R."/>
            <person name="Ravi A."/>
            <person name="Getino M."/>
            <person name="Pursley I."/>
            <person name="Horton D.L."/>
            <person name="Alikhan N.F."/>
            <person name="Baker D."/>
            <person name="Gharbi K."/>
            <person name="Hall N."/>
            <person name="Watson M."/>
            <person name="Adriaenssens E.M."/>
            <person name="Foster-Nyarko E."/>
            <person name="Jarju S."/>
            <person name="Secka A."/>
            <person name="Antonio M."/>
            <person name="Oren A."/>
            <person name="Chaudhuri R.R."/>
            <person name="La Ragione R."/>
            <person name="Hildebrand F."/>
            <person name="Pallen M.J."/>
        </authorList>
    </citation>
    <scope>NUCLEOTIDE SEQUENCE</scope>
    <source>
        <strain evidence="2">ChiHjej10B9-9673</strain>
    </source>
</reference>
<keyword evidence="1" id="KW-1133">Transmembrane helix</keyword>
<comment type="caution">
    <text evidence="2">The sequence shown here is derived from an EMBL/GenBank/DDBJ whole genome shotgun (WGS) entry which is preliminary data.</text>
</comment>
<accession>A0A9D1FE31</accession>
<keyword evidence="1" id="KW-0472">Membrane</keyword>
<feature type="transmembrane region" description="Helical" evidence="1">
    <location>
        <begin position="63"/>
        <end position="83"/>
    </location>
</feature>
<dbReference type="Proteomes" id="UP000824001">
    <property type="component" value="Unassembled WGS sequence"/>
</dbReference>
<evidence type="ECO:0000313" key="3">
    <source>
        <dbReference type="Proteomes" id="UP000824001"/>
    </source>
</evidence>
<feature type="transmembrane region" description="Helical" evidence="1">
    <location>
        <begin position="169"/>
        <end position="193"/>
    </location>
</feature>
<evidence type="ECO:0008006" key="4">
    <source>
        <dbReference type="Google" id="ProtNLM"/>
    </source>
</evidence>
<protein>
    <recommendedName>
        <fullName evidence="4">Membrane protein YczE</fullName>
    </recommendedName>
</protein>
<name>A0A9D1FE31_9FIRM</name>
<reference evidence="2" key="1">
    <citation type="submission" date="2020-10" db="EMBL/GenBank/DDBJ databases">
        <authorList>
            <person name="Gilroy R."/>
        </authorList>
    </citation>
    <scope>NUCLEOTIDE SEQUENCE</scope>
    <source>
        <strain evidence="2">ChiHjej10B9-9673</strain>
    </source>
</reference>
<sequence>MKQISWPELAVRAAELLIGLAIAHLGVTLFLLSDLGSDPFNVLIQGLHRAIPWPGFMDTHGRVHLLVSLVIMLVLLVAAKGFVKIGTVICMALGGPIIDLWELLLNPMLGALGLPGRIALLVAGCVILAFGMTVVISSDLGAGPNDLVAVSISELAKKPFGIVRVCVDVAFALTGWLLGGVLGAGTIVCAFLVGPTAQLCFPLSRRLCAWGLKPVLEKRD</sequence>
<dbReference type="PANTHER" id="PTHR40078">
    <property type="entry name" value="INTEGRAL MEMBRANE PROTEIN-RELATED"/>
    <property type="match status" value="1"/>
</dbReference>
<dbReference type="AlphaFoldDB" id="A0A9D1FE31"/>
<proteinExistence type="predicted"/>
<dbReference type="EMBL" id="DVJK01000208">
    <property type="protein sequence ID" value="HIS67362.1"/>
    <property type="molecule type" value="Genomic_DNA"/>
</dbReference>
<dbReference type="InterPro" id="IPR038750">
    <property type="entry name" value="YczE/YyaS-like"/>
</dbReference>
<evidence type="ECO:0000313" key="2">
    <source>
        <dbReference type="EMBL" id="HIS67362.1"/>
    </source>
</evidence>
<feature type="transmembrane region" description="Helical" evidence="1">
    <location>
        <begin position="118"/>
        <end position="137"/>
    </location>
</feature>
<organism evidence="2 3">
    <name type="scientific">Candidatus Scatomorpha merdipullorum</name>
    <dbReference type="NCBI Taxonomy" id="2840927"/>
    <lineage>
        <taxon>Bacteria</taxon>
        <taxon>Bacillati</taxon>
        <taxon>Bacillota</taxon>
        <taxon>Clostridia</taxon>
        <taxon>Eubacteriales</taxon>
        <taxon>Candidatus Scatomorpha</taxon>
    </lineage>
</organism>
<feature type="transmembrane region" description="Helical" evidence="1">
    <location>
        <begin position="12"/>
        <end position="32"/>
    </location>
</feature>
<dbReference type="Pfam" id="PF19700">
    <property type="entry name" value="DUF6198"/>
    <property type="match status" value="1"/>
</dbReference>
<evidence type="ECO:0000256" key="1">
    <source>
        <dbReference type="SAM" id="Phobius"/>
    </source>
</evidence>
<dbReference type="PANTHER" id="PTHR40078:SF1">
    <property type="entry name" value="INTEGRAL MEMBRANE PROTEIN"/>
    <property type="match status" value="1"/>
</dbReference>
<gene>
    <name evidence="2" type="ORF">IAC18_07335</name>
</gene>
<keyword evidence="1" id="KW-0812">Transmembrane</keyword>